<dbReference type="InterPro" id="IPR050113">
    <property type="entry name" value="Ub_conjugating_enzyme"/>
</dbReference>
<dbReference type="FunFam" id="3.10.110.10:FF:000239">
    <property type="entry name" value="NEDD8-conjugating enzyme Ubc12"/>
    <property type="match status" value="1"/>
</dbReference>
<dbReference type="Proteomes" id="UP001255856">
    <property type="component" value="Unassembled WGS sequence"/>
</dbReference>
<evidence type="ECO:0000256" key="6">
    <source>
        <dbReference type="ARBA" id="ARBA00079113"/>
    </source>
</evidence>
<accession>A0AAD9IN87</accession>
<organism evidence="10 11">
    <name type="scientific">Prototheca wickerhamii</name>
    <dbReference type="NCBI Taxonomy" id="3111"/>
    <lineage>
        <taxon>Eukaryota</taxon>
        <taxon>Viridiplantae</taxon>
        <taxon>Chlorophyta</taxon>
        <taxon>core chlorophytes</taxon>
        <taxon>Trebouxiophyceae</taxon>
        <taxon>Chlorellales</taxon>
        <taxon>Chlorellaceae</taxon>
        <taxon>Prototheca</taxon>
    </lineage>
</organism>
<comment type="similarity">
    <text evidence="8">Belongs to the ubiquitin-conjugating enzyme family.</text>
</comment>
<evidence type="ECO:0000259" key="9">
    <source>
        <dbReference type="PROSITE" id="PS50127"/>
    </source>
</evidence>
<name>A0AAD9IN87_PROWI</name>
<evidence type="ECO:0000256" key="2">
    <source>
        <dbReference type="ARBA" id="ARBA00022679"/>
    </source>
</evidence>
<evidence type="ECO:0000256" key="4">
    <source>
        <dbReference type="ARBA" id="ARBA00022786"/>
    </source>
</evidence>
<dbReference type="InterPro" id="IPR000608">
    <property type="entry name" value="UBC"/>
</dbReference>
<protein>
    <recommendedName>
        <fullName evidence="6">NEDD8 carrier protein</fullName>
    </recommendedName>
</protein>
<dbReference type="PROSITE" id="PS00183">
    <property type="entry name" value="UBC_1"/>
    <property type="match status" value="1"/>
</dbReference>
<dbReference type="Gene3D" id="3.10.110.10">
    <property type="entry name" value="Ubiquitin Conjugating Enzyme"/>
    <property type="match status" value="1"/>
</dbReference>
<proteinExistence type="inferred from homology"/>
<dbReference type="PANTHER" id="PTHR24067">
    <property type="entry name" value="UBIQUITIN-CONJUGATING ENZYME E2"/>
    <property type="match status" value="1"/>
</dbReference>
<keyword evidence="11" id="KW-1185">Reference proteome</keyword>
<dbReference type="InterPro" id="IPR016135">
    <property type="entry name" value="UBQ-conjugating_enzyme/RWD"/>
</dbReference>
<evidence type="ECO:0000256" key="7">
    <source>
        <dbReference type="PROSITE-ProRule" id="PRU10133"/>
    </source>
</evidence>
<dbReference type="CDD" id="cd23794">
    <property type="entry name" value="UBCc_UBE2F_UBE2M"/>
    <property type="match status" value="1"/>
</dbReference>
<dbReference type="InterPro" id="IPR023313">
    <property type="entry name" value="UBQ-conjugating_AS"/>
</dbReference>
<dbReference type="PROSITE" id="PS50127">
    <property type="entry name" value="UBC_2"/>
    <property type="match status" value="1"/>
</dbReference>
<reference evidence="10" key="1">
    <citation type="submission" date="2021-01" db="EMBL/GenBank/DDBJ databases">
        <authorList>
            <person name="Eckstrom K.M.E."/>
        </authorList>
    </citation>
    <scope>NUCLEOTIDE SEQUENCE</scope>
    <source>
        <strain evidence="10">UVCC 0001</strain>
    </source>
</reference>
<evidence type="ECO:0000256" key="8">
    <source>
        <dbReference type="RuleBase" id="RU362109"/>
    </source>
</evidence>
<keyword evidence="3 8" id="KW-0547">Nucleotide-binding</keyword>
<feature type="active site" description="Glycyl thioester intermediate" evidence="7">
    <location>
        <position position="73"/>
    </location>
</feature>
<comment type="caution">
    <text evidence="10">The sequence shown here is derived from an EMBL/GenBank/DDBJ whole genome shotgun (WGS) entry which is preliminary data.</text>
</comment>
<evidence type="ECO:0000256" key="5">
    <source>
        <dbReference type="ARBA" id="ARBA00022840"/>
    </source>
</evidence>
<keyword evidence="2" id="KW-0808">Transferase</keyword>
<comment type="pathway">
    <text evidence="1">Protein modification; protein neddylation.</text>
</comment>
<dbReference type="GO" id="GO:0016740">
    <property type="term" value="F:transferase activity"/>
    <property type="evidence" value="ECO:0007669"/>
    <property type="project" value="UniProtKB-KW"/>
</dbReference>
<keyword evidence="4 8" id="KW-0833">Ubl conjugation pathway</keyword>
<dbReference type="EMBL" id="JASFZW010000001">
    <property type="protein sequence ID" value="KAK2080831.1"/>
    <property type="molecule type" value="Genomic_DNA"/>
</dbReference>
<dbReference type="GO" id="GO:0005524">
    <property type="term" value="F:ATP binding"/>
    <property type="evidence" value="ECO:0007669"/>
    <property type="project" value="UniProtKB-UniRule"/>
</dbReference>
<keyword evidence="5 8" id="KW-0067">ATP-binding</keyword>
<dbReference type="Pfam" id="PF00179">
    <property type="entry name" value="UQ_con"/>
    <property type="match status" value="1"/>
</dbReference>
<evidence type="ECO:0000256" key="3">
    <source>
        <dbReference type="ARBA" id="ARBA00022741"/>
    </source>
</evidence>
<sequence length="150" mass="16440">MDLSELDLPSTASINFPDGKDKFMRFEVVLRPDEGMYRGGAFLFLFNVPLSVPARPAKGQVYHPNLDLDGNICLNILREDWKPVLSISSIIYGLSFLFLAPNPEDPLNKEAAQAMQNSPTAFARNVAISITRGAHIGGDYFPPAKGKESG</sequence>
<dbReference type="SUPFAM" id="SSF54495">
    <property type="entry name" value="UBC-like"/>
    <property type="match status" value="1"/>
</dbReference>
<feature type="domain" description="UBC core" evidence="9">
    <location>
        <begin position="1"/>
        <end position="135"/>
    </location>
</feature>
<evidence type="ECO:0000313" key="10">
    <source>
        <dbReference type="EMBL" id="KAK2080831.1"/>
    </source>
</evidence>
<gene>
    <name evidence="10" type="ORF">QBZ16_000685</name>
</gene>
<evidence type="ECO:0000256" key="1">
    <source>
        <dbReference type="ARBA" id="ARBA00005032"/>
    </source>
</evidence>
<dbReference type="SMART" id="SM00212">
    <property type="entry name" value="UBCc"/>
    <property type="match status" value="1"/>
</dbReference>
<evidence type="ECO:0000313" key="11">
    <source>
        <dbReference type="Proteomes" id="UP001255856"/>
    </source>
</evidence>
<dbReference type="AlphaFoldDB" id="A0AAD9IN87"/>